<evidence type="ECO:0000256" key="12">
    <source>
        <dbReference type="ARBA" id="ARBA00044078"/>
    </source>
</evidence>
<dbReference type="GO" id="GO:0005524">
    <property type="term" value="F:ATP binding"/>
    <property type="evidence" value="ECO:0007669"/>
    <property type="project" value="UniProtKB-KW"/>
</dbReference>
<dbReference type="Proteomes" id="UP001140011">
    <property type="component" value="Unassembled WGS sequence"/>
</dbReference>
<evidence type="ECO:0000256" key="10">
    <source>
        <dbReference type="ARBA" id="ARBA00043881"/>
    </source>
</evidence>
<comment type="catalytic activity">
    <reaction evidence="14">
        <text>ATP + H2O = ADP + phosphate + H(+)</text>
        <dbReference type="Rhea" id="RHEA:13065"/>
        <dbReference type="ChEBI" id="CHEBI:15377"/>
        <dbReference type="ChEBI" id="CHEBI:15378"/>
        <dbReference type="ChEBI" id="CHEBI:30616"/>
        <dbReference type="ChEBI" id="CHEBI:43474"/>
        <dbReference type="ChEBI" id="CHEBI:456216"/>
        <dbReference type="EC" id="3.6.4.13"/>
    </reaction>
</comment>
<comment type="function">
    <text evidence="10">ATP-binding RNA helicase involved in ribosome assembly.</text>
</comment>
<evidence type="ECO:0000256" key="17">
    <source>
        <dbReference type="SAM" id="MobiDB-lite"/>
    </source>
</evidence>
<feature type="compositionally biased region" description="Acidic residues" evidence="17">
    <location>
        <begin position="185"/>
        <end position="223"/>
    </location>
</feature>
<dbReference type="SMART" id="SM00490">
    <property type="entry name" value="HELICc"/>
    <property type="match status" value="1"/>
</dbReference>
<evidence type="ECO:0000256" key="15">
    <source>
        <dbReference type="PROSITE-ProRule" id="PRU00552"/>
    </source>
</evidence>
<gene>
    <name evidence="21" type="primary">DRS1</name>
    <name evidence="21" type="ORF">GGI19_006103</name>
</gene>
<evidence type="ECO:0000256" key="11">
    <source>
        <dbReference type="ARBA" id="ARBA00043999"/>
    </source>
</evidence>
<dbReference type="InterPro" id="IPR011545">
    <property type="entry name" value="DEAD/DEAH_box_helicase_dom"/>
</dbReference>
<feature type="region of interest" description="Disordered" evidence="17">
    <location>
        <begin position="22"/>
        <end position="60"/>
    </location>
</feature>
<dbReference type="InterPro" id="IPR014001">
    <property type="entry name" value="Helicase_ATP-bd"/>
</dbReference>
<feature type="region of interest" description="Disordered" evidence="17">
    <location>
        <begin position="665"/>
        <end position="709"/>
    </location>
</feature>
<evidence type="ECO:0000256" key="8">
    <source>
        <dbReference type="ARBA" id="ARBA00022884"/>
    </source>
</evidence>
<dbReference type="GO" id="GO:0006364">
    <property type="term" value="P:rRNA processing"/>
    <property type="evidence" value="ECO:0007669"/>
    <property type="project" value="UniProtKB-ARBA"/>
</dbReference>
<keyword evidence="6 16" id="KW-0347">Helicase</keyword>
<dbReference type="EC" id="3.6.4.13" evidence="2"/>
<dbReference type="PROSITE" id="PS51195">
    <property type="entry name" value="Q_MOTIF"/>
    <property type="match status" value="1"/>
</dbReference>
<evidence type="ECO:0000256" key="2">
    <source>
        <dbReference type="ARBA" id="ARBA00012552"/>
    </source>
</evidence>
<evidence type="ECO:0000256" key="13">
    <source>
        <dbReference type="ARBA" id="ARBA00044094"/>
    </source>
</evidence>
<dbReference type="GO" id="GO:0003724">
    <property type="term" value="F:RNA helicase activity"/>
    <property type="evidence" value="ECO:0007669"/>
    <property type="project" value="UniProtKB-EC"/>
</dbReference>
<comment type="subcellular location">
    <subcellularLocation>
        <location evidence="1">Nucleus</location>
        <location evidence="1">Nucleolus</location>
    </subcellularLocation>
</comment>
<evidence type="ECO:0000256" key="14">
    <source>
        <dbReference type="ARBA" id="ARBA00047984"/>
    </source>
</evidence>
<feature type="compositionally biased region" description="Basic residues" evidence="17">
    <location>
        <begin position="32"/>
        <end position="46"/>
    </location>
</feature>
<dbReference type="Gene3D" id="3.40.50.300">
    <property type="entry name" value="P-loop containing nucleotide triphosphate hydrolases"/>
    <property type="match status" value="2"/>
</dbReference>
<feature type="compositionally biased region" description="Basic and acidic residues" evidence="17">
    <location>
        <begin position="682"/>
        <end position="693"/>
    </location>
</feature>
<evidence type="ECO:0000313" key="22">
    <source>
        <dbReference type="Proteomes" id="UP001140011"/>
    </source>
</evidence>
<proteinExistence type="inferred from homology"/>
<evidence type="ECO:0000256" key="5">
    <source>
        <dbReference type="ARBA" id="ARBA00022801"/>
    </source>
</evidence>
<dbReference type="Pfam" id="PF00270">
    <property type="entry name" value="DEAD"/>
    <property type="match status" value="1"/>
</dbReference>
<dbReference type="AlphaFoldDB" id="A0A9W8GNX6"/>
<dbReference type="PROSITE" id="PS51194">
    <property type="entry name" value="HELICASE_CTER"/>
    <property type="match status" value="1"/>
</dbReference>
<keyword evidence="4 16" id="KW-0547">Nucleotide-binding</keyword>
<evidence type="ECO:0000256" key="7">
    <source>
        <dbReference type="ARBA" id="ARBA00022840"/>
    </source>
</evidence>
<evidence type="ECO:0000256" key="4">
    <source>
        <dbReference type="ARBA" id="ARBA00022741"/>
    </source>
</evidence>
<dbReference type="InterPro" id="IPR050079">
    <property type="entry name" value="DEAD_box_RNA_helicase"/>
</dbReference>
<dbReference type="PANTHER" id="PTHR47959:SF1">
    <property type="entry name" value="ATP-DEPENDENT RNA HELICASE DBPA"/>
    <property type="match status" value="1"/>
</dbReference>
<dbReference type="CDD" id="cd17947">
    <property type="entry name" value="DEADc_DDX27"/>
    <property type="match status" value="1"/>
</dbReference>
<keyword evidence="8" id="KW-0694">RNA-binding</keyword>
<dbReference type="GO" id="GO:0003723">
    <property type="term" value="F:RNA binding"/>
    <property type="evidence" value="ECO:0007669"/>
    <property type="project" value="UniProtKB-KW"/>
</dbReference>
<comment type="caution">
    <text evidence="21">The sequence shown here is derived from an EMBL/GenBank/DDBJ whole genome shotgun (WGS) entry which is preliminary data.</text>
</comment>
<dbReference type="InterPro" id="IPR000629">
    <property type="entry name" value="RNA-helicase_DEAD-box_CS"/>
</dbReference>
<dbReference type="OrthoDB" id="10259843at2759"/>
<feature type="compositionally biased region" description="Acidic residues" evidence="17">
    <location>
        <begin position="123"/>
        <end position="175"/>
    </location>
</feature>
<dbReference type="SUPFAM" id="SSF52540">
    <property type="entry name" value="P-loop containing nucleoside triphosphate hydrolases"/>
    <property type="match status" value="2"/>
</dbReference>
<dbReference type="InterPro" id="IPR014014">
    <property type="entry name" value="RNA_helicase_DEAD_Q_motif"/>
</dbReference>
<dbReference type="InterPro" id="IPR001650">
    <property type="entry name" value="Helicase_C-like"/>
</dbReference>
<feature type="short sequence motif" description="Q motif" evidence="15">
    <location>
        <begin position="244"/>
        <end position="272"/>
    </location>
</feature>
<evidence type="ECO:0000259" key="19">
    <source>
        <dbReference type="PROSITE" id="PS51194"/>
    </source>
</evidence>
<evidence type="ECO:0000256" key="6">
    <source>
        <dbReference type="ARBA" id="ARBA00022806"/>
    </source>
</evidence>
<dbReference type="GO" id="GO:0016787">
    <property type="term" value="F:hydrolase activity"/>
    <property type="evidence" value="ECO:0007669"/>
    <property type="project" value="UniProtKB-KW"/>
</dbReference>
<feature type="compositionally biased region" description="Basic and acidic residues" evidence="17">
    <location>
        <begin position="47"/>
        <end position="57"/>
    </location>
</feature>
<feature type="region of interest" description="Disordered" evidence="17">
    <location>
        <begin position="115"/>
        <end position="223"/>
    </location>
</feature>
<dbReference type="CDD" id="cd18787">
    <property type="entry name" value="SF2_C_DEAD"/>
    <property type="match status" value="1"/>
</dbReference>
<keyword evidence="5 16" id="KW-0378">Hydrolase</keyword>
<evidence type="ECO:0000259" key="20">
    <source>
        <dbReference type="PROSITE" id="PS51195"/>
    </source>
</evidence>
<dbReference type="Pfam" id="PF00271">
    <property type="entry name" value="Helicase_C"/>
    <property type="match status" value="1"/>
</dbReference>
<dbReference type="InterPro" id="IPR027417">
    <property type="entry name" value="P-loop_NTPase"/>
</dbReference>
<evidence type="ECO:0000256" key="3">
    <source>
        <dbReference type="ARBA" id="ARBA00022517"/>
    </source>
</evidence>
<dbReference type="FunFam" id="3.40.50.300:FF:000842">
    <property type="entry name" value="ATP-dependent RNA helicase DRS1"/>
    <property type="match status" value="1"/>
</dbReference>
<evidence type="ECO:0000256" key="1">
    <source>
        <dbReference type="ARBA" id="ARBA00004604"/>
    </source>
</evidence>
<dbReference type="GO" id="GO:0005829">
    <property type="term" value="C:cytosol"/>
    <property type="evidence" value="ECO:0007669"/>
    <property type="project" value="TreeGrafter"/>
</dbReference>
<feature type="domain" description="Helicase C-terminal" evidence="19">
    <location>
        <begin position="460"/>
        <end position="624"/>
    </location>
</feature>
<evidence type="ECO:0000256" key="9">
    <source>
        <dbReference type="ARBA" id="ARBA00023242"/>
    </source>
</evidence>
<sequence length="709" mass="79168">MAIIEDDFIMTIGDDDEVPDLEAVANDAPPQNKRKLNGKQKGGKKAKPQESKDEGDMTKGFLVDLETDGLDAVPQTLDFTLARASLKKRRNPGMYSTLDEKIALSRRAAKIARLAALDKPEEMEVSEEEVEDNVSDDNNDNEDVESASDDDEEEGASDDDEEEDANDSAVEDDSMVDAPVLEGESGSEAESDEEESESEVDSESEESEDGSSSEEESEVDEIEEARKRAYFAKPEEGPAIDIPESFTTMNLSRQIMKGLTKLGFAQPTPIQARTIPLALLGKDICGGAQTGSGKTAAFLVPILERLLYRPKNTTVTRVLILCPTRELAIQCHNVSTKLAGFTDISTCLCVGGLSLKLQESELKLRPDVVIATPGRLIDHLRNSQSFHLDQIEILVMDEADRMLDDGFEDELTEIIKACPQKRQTMLFSATMTDNVDKLIRLSLQKPVRVQIDPPKSAARGLTQEFVRVRTNKDEDRTALLAALCKRHFKSKCIIFFRSKAAAHQMKIIFGLLGMRAGELHGNLSQEGRLQALEQFRDGHVDFLMATDLAARGLDVTGIDTVINYTMPTQFPQYLHRIGRTARAGRTGRAITLIGESDRKMLKLAVKNSPKDKIKQRVVPNETLNKYRTKVDDLVDQVKDIMAEERQEKMLNDAEMQVTRATNLIQHKDEIKNRPRRTWFQSTKDRKEAKDVADRTYAGKIKSKRSYDKN</sequence>
<keyword evidence="3" id="KW-0690">Ribosome biogenesis</keyword>
<keyword evidence="7 16" id="KW-0067">ATP-binding</keyword>
<keyword evidence="9" id="KW-0539">Nucleus</keyword>
<reference evidence="21" key="1">
    <citation type="submission" date="2022-07" db="EMBL/GenBank/DDBJ databases">
        <title>Phylogenomic reconstructions and comparative analyses of Kickxellomycotina fungi.</title>
        <authorList>
            <person name="Reynolds N.K."/>
            <person name="Stajich J.E."/>
            <person name="Barry K."/>
            <person name="Grigoriev I.V."/>
            <person name="Crous P."/>
            <person name="Smith M.E."/>
        </authorList>
    </citation>
    <scope>NUCLEOTIDE SEQUENCE</scope>
    <source>
        <strain evidence="21">BCRC 34297</strain>
    </source>
</reference>
<dbReference type="SMART" id="SM00487">
    <property type="entry name" value="DEXDc"/>
    <property type="match status" value="1"/>
</dbReference>
<name>A0A9W8GNX6_9FUNG</name>
<comment type="similarity">
    <text evidence="11">Belongs to the DEAD box helicase family. DDX27/DRS1 subfamily.</text>
</comment>
<dbReference type="PROSITE" id="PS51192">
    <property type="entry name" value="HELICASE_ATP_BIND_1"/>
    <property type="match status" value="1"/>
</dbReference>
<dbReference type="GO" id="GO:0005730">
    <property type="term" value="C:nucleolus"/>
    <property type="evidence" value="ECO:0007669"/>
    <property type="project" value="UniProtKB-SubCell"/>
</dbReference>
<evidence type="ECO:0000259" key="18">
    <source>
        <dbReference type="PROSITE" id="PS51192"/>
    </source>
</evidence>
<accession>A0A9W8GNX6</accession>
<protein>
    <recommendedName>
        <fullName evidence="12">ATP-dependent RNA helicase DRS1</fullName>
        <ecNumber evidence="2">3.6.4.13</ecNumber>
    </recommendedName>
    <alternativeName>
        <fullName evidence="13">ATP-dependent RNA helicase drs1</fullName>
    </alternativeName>
</protein>
<evidence type="ECO:0000256" key="16">
    <source>
        <dbReference type="RuleBase" id="RU000492"/>
    </source>
</evidence>
<feature type="domain" description="DEAD-box RNA helicase Q" evidence="20">
    <location>
        <begin position="244"/>
        <end position="272"/>
    </location>
</feature>
<dbReference type="PROSITE" id="PS00039">
    <property type="entry name" value="DEAD_ATP_HELICASE"/>
    <property type="match status" value="1"/>
</dbReference>
<feature type="domain" description="Helicase ATP-binding" evidence="18">
    <location>
        <begin position="275"/>
        <end position="449"/>
    </location>
</feature>
<organism evidence="21 22">
    <name type="scientific">Coemansia pectinata</name>
    <dbReference type="NCBI Taxonomy" id="1052879"/>
    <lineage>
        <taxon>Eukaryota</taxon>
        <taxon>Fungi</taxon>
        <taxon>Fungi incertae sedis</taxon>
        <taxon>Zoopagomycota</taxon>
        <taxon>Kickxellomycotina</taxon>
        <taxon>Kickxellomycetes</taxon>
        <taxon>Kickxellales</taxon>
        <taxon>Kickxellaceae</taxon>
        <taxon>Coemansia</taxon>
    </lineage>
</organism>
<evidence type="ECO:0000313" key="21">
    <source>
        <dbReference type="EMBL" id="KAJ2748466.1"/>
    </source>
</evidence>
<keyword evidence="22" id="KW-1185">Reference proteome</keyword>
<dbReference type="EMBL" id="JANBUH010001069">
    <property type="protein sequence ID" value="KAJ2748466.1"/>
    <property type="molecule type" value="Genomic_DNA"/>
</dbReference>
<dbReference type="PANTHER" id="PTHR47959">
    <property type="entry name" value="ATP-DEPENDENT RNA HELICASE RHLE-RELATED"/>
    <property type="match status" value="1"/>
</dbReference>